<dbReference type="FunFam" id="2.40.50.250:FF:000001">
    <property type="entry name" value="GTP-binding protein TypA"/>
    <property type="match status" value="1"/>
</dbReference>
<dbReference type="RefSeq" id="WP_013156726.1">
    <property type="nucleotide sequence ID" value="NC_014212.1"/>
</dbReference>
<dbReference type="GO" id="GO:0000049">
    <property type="term" value="F:tRNA binding"/>
    <property type="evidence" value="ECO:0007669"/>
    <property type="project" value="UniProtKB-KW"/>
</dbReference>
<keyword evidence="2" id="KW-0694">RNA-binding</keyword>
<dbReference type="HAMAP" id="MF_00849">
    <property type="entry name" value="BipA"/>
    <property type="match status" value="1"/>
</dbReference>
<dbReference type="SUPFAM" id="SSF54980">
    <property type="entry name" value="EF-G C-terminal domain-like"/>
    <property type="match status" value="2"/>
</dbReference>
<dbReference type="InterPro" id="IPR006298">
    <property type="entry name" value="BipA"/>
</dbReference>
<keyword evidence="2" id="KW-0699">rRNA-binding</keyword>
<dbReference type="FunFam" id="3.30.70.870:FF:000003">
    <property type="entry name" value="GTP-binding protein TypA"/>
    <property type="match status" value="1"/>
</dbReference>
<dbReference type="Gene3D" id="3.30.70.870">
    <property type="entry name" value="Elongation Factor G (Translational Gtpase), domain 3"/>
    <property type="match status" value="1"/>
</dbReference>
<name>D7BGW5_ALLS1</name>
<dbReference type="InterPro" id="IPR047041">
    <property type="entry name" value="BipA_GTP-bd_dom"/>
</dbReference>
<dbReference type="SUPFAM" id="SSF50447">
    <property type="entry name" value="Translation proteins"/>
    <property type="match status" value="1"/>
</dbReference>
<dbReference type="SMART" id="SM00838">
    <property type="entry name" value="EFG_C"/>
    <property type="match status" value="1"/>
</dbReference>
<comment type="subunit">
    <text evidence="2">Monomer.</text>
</comment>
<dbReference type="Pfam" id="PF00009">
    <property type="entry name" value="GTP_EFTU"/>
    <property type="match status" value="1"/>
</dbReference>
<protein>
    <recommendedName>
        <fullName evidence="2">Large ribosomal subunit assembly factor BipA</fullName>
        <ecNumber evidence="2">3.6.5.-</ecNumber>
    </recommendedName>
    <alternativeName>
        <fullName evidence="2">GTP-binding protein BipA</fullName>
    </alternativeName>
</protein>
<dbReference type="PANTHER" id="PTHR42908:SF8">
    <property type="entry name" value="TR-TYPE G DOMAIN-CONTAINING PROTEIN"/>
    <property type="match status" value="1"/>
</dbReference>
<comment type="similarity">
    <text evidence="2">Belongs to the TRAFAC class translation factor GTPase superfamily. Classic translation factor GTPase family. BipA subfamily.</text>
</comment>
<dbReference type="FunFam" id="3.40.50.300:FF:000055">
    <property type="entry name" value="GTP-binding protein TypA"/>
    <property type="match status" value="1"/>
</dbReference>
<gene>
    <name evidence="2" type="primary">bipA</name>
    <name evidence="4" type="ordered locus">Mesil_0174</name>
</gene>
<proteinExistence type="inferred from homology"/>
<dbReference type="HOGENOM" id="CLU_017016_4_0_0"/>
<keyword evidence="2" id="KW-0547">Nucleotide-binding</keyword>
<dbReference type="PROSITE" id="PS51722">
    <property type="entry name" value="G_TR_2"/>
    <property type="match status" value="1"/>
</dbReference>
<dbReference type="CDD" id="cd01891">
    <property type="entry name" value="TypA_BipA"/>
    <property type="match status" value="1"/>
</dbReference>
<dbReference type="OrthoDB" id="9804431at2"/>
<evidence type="ECO:0000313" key="4">
    <source>
        <dbReference type="EMBL" id="ADH62119.1"/>
    </source>
</evidence>
<keyword evidence="5" id="KW-1185">Reference proteome</keyword>
<dbReference type="InterPro" id="IPR047043">
    <property type="entry name" value="BipA_III"/>
</dbReference>
<organism evidence="4 5">
    <name type="scientific">Allomeiothermus silvanus (strain ATCC 700542 / DSM 9946 / NBRC 106475 / NCIMB 13440 / VI-R2)</name>
    <name type="common">Thermus silvanus</name>
    <dbReference type="NCBI Taxonomy" id="526227"/>
    <lineage>
        <taxon>Bacteria</taxon>
        <taxon>Thermotogati</taxon>
        <taxon>Deinococcota</taxon>
        <taxon>Deinococci</taxon>
        <taxon>Thermales</taxon>
        <taxon>Thermaceae</taxon>
        <taxon>Allomeiothermus</taxon>
    </lineage>
</organism>
<dbReference type="Pfam" id="PF03144">
    <property type="entry name" value="GTP_EFTU_D2"/>
    <property type="match status" value="1"/>
</dbReference>
<accession>D7BGW5</accession>
<keyword evidence="2" id="KW-0378">Hydrolase</keyword>
<dbReference type="GO" id="GO:0005829">
    <property type="term" value="C:cytosol"/>
    <property type="evidence" value="ECO:0007669"/>
    <property type="project" value="TreeGrafter"/>
</dbReference>
<evidence type="ECO:0000256" key="2">
    <source>
        <dbReference type="HAMAP-Rule" id="MF_00849"/>
    </source>
</evidence>
<dbReference type="PANTHER" id="PTHR42908">
    <property type="entry name" value="TRANSLATION ELONGATION FACTOR-RELATED"/>
    <property type="match status" value="1"/>
</dbReference>
<evidence type="ECO:0000259" key="3">
    <source>
        <dbReference type="PROSITE" id="PS51722"/>
    </source>
</evidence>
<dbReference type="InterPro" id="IPR027417">
    <property type="entry name" value="P-loop_NTPase"/>
</dbReference>
<dbReference type="CDD" id="cd16263">
    <property type="entry name" value="BipA_III"/>
    <property type="match status" value="1"/>
</dbReference>
<feature type="domain" description="Tr-type G" evidence="3">
    <location>
        <begin position="1"/>
        <end position="195"/>
    </location>
</feature>
<dbReference type="GO" id="GO:0043022">
    <property type="term" value="F:ribosome binding"/>
    <property type="evidence" value="ECO:0007669"/>
    <property type="project" value="UniProtKB-UniRule"/>
</dbReference>
<dbReference type="KEGG" id="msv:Mesil_0174"/>
<dbReference type="Pfam" id="PF21018">
    <property type="entry name" value="BipA_C"/>
    <property type="match status" value="1"/>
</dbReference>
<comment type="catalytic activity">
    <reaction evidence="2">
        <text>GTP + H2O = GDP + phosphate + H(+)</text>
        <dbReference type="Rhea" id="RHEA:19669"/>
        <dbReference type="ChEBI" id="CHEBI:15377"/>
        <dbReference type="ChEBI" id="CHEBI:15378"/>
        <dbReference type="ChEBI" id="CHEBI:37565"/>
        <dbReference type="ChEBI" id="CHEBI:43474"/>
        <dbReference type="ChEBI" id="CHEBI:58189"/>
    </reaction>
</comment>
<dbReference type="InterPro" id="IPR035647">
    <property type="entry name" value="EFG_III/V"/>
</dbReference>
<dbReference type="NCBIfam" id="TIGR01394">
    <property type="entry name" value="TypA_BipA"/>
    <property type="match status" value="1"/>
</dbReference>
<dbReference type="InterPro" id="IPR000795">
    <property type="entry name" value="T_Tr_GTP-bd_dom"/>
</dbReference>
<dbReference type="CDD" id="cd03691">
    <property type="entry name" value="BipA_TypA_II"/>
    <property type="match status" value="1"/>
</dbReference>
<dbReference type="Gene3D" id="2.40.50.250">
    <property type="entry name" value="bipa protein"/>
    <property type="match status" value="1"/>
</dbReference>
<dbReference type="Gene3D" id="3.40.50.300">
    <property type="entry name" value="P-loop containing nucleotide triphosphate hydrolases"/>
    <property type="match status" value="1"/>
</dbReference>
<dbReference type="NCBIfam" id="TIGR00231">
    <property type="entry name" value="small_GTP"/>
    <property type="match status" value="1"/>
</dbReference>
<dbReference type="InterPro" id="IPR042116">
    <property type="entry name" value="TypA/BipA_C"/>
</dbReference>
<dbReference type="GO" id="GO:0003924">
    <property type="term" value="F:GTPase activity"/>
    <property type="evidence" value="ECO:0007669"/>
    <property type="project" value="UniProtKB-UniRule"/>
</dbReference>
<dbReference type="AlphaFoldDB" id="D7BGW5"/>
<dbReference type="Pfam" id="PF00679">
    <property type="entry name" value="EFG_C"/>
    <property type="match status" value="1"/>
</dbReference>
<comment type="subcellular location">
    <subcellularLocation>
        <location evidence="2">Cytoplasm</location>
    </subcellularLocation>
    <text evidence="2">Binds to ribosomes.</text>
</comment>
<dbReference type="FunFam" id="3.30.70.240:FF:000002">
    <property type="entry name" value="GTP-binding protein TypA"/>
    <property type="match status" value="1"/>
</dbReference>
<keyword evidence="2" id="KW-0820">tRNA-binding</keyword>
<reference evidence="4 5" key="1">
    <citation type="journal article" date="2010" name="Stand. Genomic Sci.">
        <title>Complete genome sequence of Meiothermus silvanus type strain (VI-R2).</title>
        <authorList>
            <person name="Sikorski J."/>
            <person name="Tindall B.J."/>
            <person name="Lowry S."/>
            <person name="Lucas S."/>
            <person name="Nolan M."/>
            <person name="Copeland A."/>
            <person name="Glavina Del Rio T."/>
            <person name="Tice H."/>
            <person name="Cheng J.F."/>
            <person name="Han C."/>
            <person name="Pitluck S."/>
            <person name="Liolios K."/>
            <person name="Ivanova N."/>
            <person name="Mavromatis K."/>
            <person name="Mikhailova N."/>
            <person name="Pati A."/>
            <person name="Goodwin L."/>
            <person name="Chen A."/>
            <person name="Palaniappan K."/>
            <person name="Land M."/>
            <person name="Hauser L."/>
            <person name="Chang Y.J."/>
            <person name="Jeffries C.D."/>
            <person name="Rohde M."/>
            <person name="Goker M."/>
            <person name="Woyke T."/>
            <person name="Bristow J."/>
            <person name="Eisen J.A."/>
            <person name="Markowitz V."/>
            <person name="Hugenholtz P."/>
            <person name="Kyrpides N.C."/>
            <person name="Klenk H.P."/>
            <person name="Lapidus A."/>
        </authorList>
    </citation>
    <scope>NUCLEOTIDE SEQUENCE [LARGE SCALE GENOMIC DNA]</scope>
    <source>
        <strain evidence="5">ATCC 700542 / DSM 9946 / VI-R2</strain>
    </source>
</reference>
<evidence type="ECO:0000313" key="5">
    <source>
        <dbReference type="Proteomes" id="UP000001916"/>
    </source>
</evidence>
<sequence length="595" mass="65546">MEFRNIAIIAHVDHGKTTLVDAMLKQAKALSRHDAEGERIMDSNDLERERGITILAKNTAVEWGGVKINIVDTPGHADFGGEVERALSMVDGVLLLVDAAEGPMPQTRFVLKKAIEAHLKPIVVINKVDKRDARPDEVLNETFDLMAELGASNEQLDFPYLYAVGREGAAWLGSQPKPDLSDLFETILKHIPAPHIEQGAFQLRVANLDYSAYLGKIAIGKVHRGTIRKGQTVLILGEHDNREAKVAAAFTHKGLERLEVDEVTPGDIVAIAGMEGVEIGDTLTAKEAPEALPRLAVDEPTVSITLTPNTSPFAGKEGKFVTSRQIRERLMKELETNVALRVIEVTPDTFELHGRGELHLSVLLETMRREGFEFSVGQPSVLLKEIDGQVQEPYEYLVVDVPEAKFGPVMESLGARKAQMVHMDQGDGRVRADFIIPARALFGFRTHFLSITGGEGIMSHNFHGYGPHVGGLETRTTGSAVAMEAGVAYAYSLYRLQERISFFIDPGTEVYVGMIVGENSRDNDLNVNVNINKKLTNIRAAGSDENIRLIPPRKFTLEEALEFLAPDELLEVTPKSLRLRKRVLDPAGRKRAEAV</sequence>
<dbReference type="InterPro" id="IPR004161">
    <property type="entry name" value="EFTu-like_2"/>
</dbReference>
<dbReference type="Gene3D" id="2.40.30.10">
    <property type="entry name" value="Translation factors"/>
    <property type="match status" value="1"/>
</dbReference>
<dbReference type="EMBL" id="CP002042">
    <property type="protein sequence ID" value="ADH62119.1"/>
    <property type="molecule type" value="Genomic_DNA"/>
</dbReference>
<dbReference type="InterPro" id="IPR035651">
    <property type="entry name" value="BipA_V"/>
</dbReference>
<dbReference type="InterPro" id="IPR000640">
    <property type="entry name" value="EFG_V-like"/>
</dbReference>
<dbReference type="PRINTS" id="PR00315">
    <property type="entry name" value="ELONGATNFCT"/>
</dbReference>
<dbReference type="InterPro" id="IPR009000">
    <property type="entry name" value="Transl_B-barrel_sf"/>
</dbReference>
<dbReference type="InterPro" id="IPR047042">
    <property type="entry name" value="BipA_II"/>
</dbReference>
<evidence type="ECO:0000256" key="1">
    <source>
        <dbReference type="ARBA" id="ARBA00023134"/>
    </source>
</evidence>
<dbReference type="PROSITE" id="PS00301">
    <property type="entry name" value="G_TR_1"/>
    <property type="match status" value="1"/>
</dbReference>
<feature type="binding site" evidence="2">
    <location>
        <begin position="13"/>
        <end position="18"/>
    </location>
    <ligand>
        <name>GTP</name>
        <dbReference type="ChEBI" id="CHEBI:37565"/>
    </ligand>
</feature>
<dbReference type="GO" id="GO:0019843">
    <property type="term" value="F:rRNA binding"/>
    <property type="evidence" value="ECO:0007669"/>
    <property type="project" value="UniProtKB-KW"/>
</dbReference>
<comment type="function">
    <text evidence="2">A 50S ribosomal subunit assembly protein with GTPase activity, required for 50S subunit assembly at low temperatures, may also play a role in translation. Binds GTP and analogs. Binds the 70S ribosome between the 30S and 50S subunits, in a similar position as ribosome-bound EF-G; it contacts a number of ribosomal proteins, both rRNAs and the A-site tRNA.</text>
</comment>
<dbReference type="Proteomes" id="UP000001916">
    <property type="component" value="Chromosome"/>
</dbReference>
<dbReference type="GO" id="GO:1990904">
    <property type="term" value="C:ribonucleoprotein complex"/>
    <property type="evidence" value="ECO:0007669"/>
    <property type="project" value="TreeGrafter"/>
</dbReference>
<dbReference type="InterPro" id="IPR048876">
    <property type="entry name" value="BipA_C"/>
</dbReference>
<dbReference type="EC" id="3.6.5.-" evidence="2"/>
<dbReference type="GO" id="GO:0000027">
    <property type="term" value="P:ribosomal large subunit assembly"/>
    <property type="evidence" value="ECO:0007669"/>
    <property type="project" value="UniProtKB-UniRule"/>
</dbReference>
<feature type="binding site" evidence="2">
    <location>
        <begin position="126"/>
        <end position="129"/>
    </location>
    <ligand>
        <name>GTP</name>
        <dbReference type="ChEBI" id="CHEBI:37565"/>
    </ligand>
</feature>
<dbReference type="CDD" id="cd03710">
    <property type="entry name" value="BipA_TypA_C"/>
    <property type="match status" value="1"/>
</dbReference>
<dbReference type="Gene3D" id="3.30.70.240">
    <property type="match status" value="1"/>
</dbReference>
<keyword evidence="1 2" id="KW-0342">GTP-binding</keyword>
<dbReference type="eggNOG" id="COG1217">
    <property type="taxonomic scope" value="Bacteria"/>
</dbReference>
<keyword evidence="2" id="KW-0963">Cytoplasm</keyword>
<dbReference type="SUPFAM" id="SSF52540">
    <property type="entry name" value="P-loop containing nucleoside triphosphate hydrolases"/>
    <property type="match status" value="1"/>
</dbReference>
<dbReference type="InterPro" id="IPR031157">
    <property type="entry name" value="G_TR_CS"/>
</dbReference>
<dbReference type="GO" id="GO:0005525">
    <property type="term" value="F:GTP binding"/>
    <property type="evidence" value="ECO:0007669"/>
    <property type="project" value="UniProtKB-UniRule"/>
</dbReference>
<dbReference type="InterPro" id="IPR005225">
    <property type="entry name" value="Small_GTP-bd"/>
</dbReference>
<keyword evidence="2" id="KW-0690">Ribosome biogenesis</keyword>
<dbReference type="STRING" id="526227.Mesil_0174"/>